<evidence type="ECO:0000259" key="3">
    <source>
        <dbReference type="Pfam" id="PF12853"/>
    </source>
</evidence>
<dbReference type="OrthoDB" id="196140at2759"/>
<accession>A0A8H7ZF36</accession>
<dbReference type="PANTHER" id="PTHR34062:SF1">
    <property type="entry name" value="NADH-UBIQUINONE OXIDOREDUCTASE 21KDA SUBUNIT N-TERMINAL DOMAIN-CONTAINING PROTEIN"/>
    <property type="match status" value="1"/>
</dbReference>
<dbReference type="InterPro" id="IPR019721">
    <property type="entry name" value="NADH-UbQ_OxRdtase_su21_N"/>
</dbReference>
<dbReference type="AlphaFoldDB" id="A0A8H7ZF36"/>
<keyword evidence="1" id="KW-0812">Transmembrane</keyword>
<dbReference type="EMBL" id="JAEOAQ010000002">
    <property type="protein sequence ID" value="KAG5420822.1"/>
    <property type="molecule type" value="Genomic_DNA"/>
</dbReference>
<evidence type="ECO:0000256" key="1">
    <source>
        <dbReference type="SAM" id="Phobius"/>
    </source>
</evidence>
<feature type="transmembrane region" description="Helical" evidence="1">
    <location>
        <begin position="77"/>
        <end position="95"/>
    </location>
</feature>
<feature type="domain" description="NADH-ubiquinone oxidoreductase 21kDa subunit N-terminal" evidence="2">
    <location>
        <begin position="17"/>
        <end position="106"/>
    </location>
</feature>
<organism evidence="4 5">
    <name type="scientific">Candida metapsilosis</name>
    <dbReference type="NCBI Taxonomy" id="273372"/>
    <lineage>
        <taxon>Eukaryota</taxon>
        <taxon>Fungi</taxon>
        <taxon>Dikarya</taxon>
        <taxon>Ascomycota</taxon>
        <taxon>Saccharomycotina</taxon>
        <taxon>Pichiomycetes</taxon>
        <taxon>Debaryomycetaceae</taxon>
        <taxon>Candida/Lodderomyces clade</taxon>
        <taxon>Candida</taxon>
    </lineage>
</organism>
<protein>
    <submittedName>
        <fullName evidence="4">NUXM</fullName>
    </submittedName>
</protein>
<dbReference type="RefSeq" id="XP_067549938.1">
    <property type="nucleotide sequence ID" value="XM_067691588.1"/>
</dbReference>
<dbReference type="PANTHER" id="PTHR34062">
    <property type="entry name" value="OXIDOREDUCTASE 21 KDA SUBUNIT, PUTATIVE (AFU_ORTHOLOGUE AFUA_4G04750)-RELATED"/>
    <property type="match status" value="1"/>
</dbReference>
<sequence>MSYTPSNTPVRAAPISSDYELIDGDPYFTKVVRYFRPSDYLSWGISTALVPIGINVWERLEPSLGKGMKPSPIAGTTYRAATAIGFIGGFFLAYVNTSQRFLGWKENSREVAKDRYEVKKLLSQGRLPYHENESALDDRSKDVANRNSQYSSSFLFILPWFNLAYHPYHQVNLKKYYVDRPGEEDWGFKLKPLDEIYASTAKKSA</sequence>
<evidence type="ECO:0000313" key="5">
    <source>
        <dbReference type="Proteomes" id="UP000669133"/>
    </source>
</evidence>
<name>A0A8H7ZF36_9ASCO</name>
<keyword evidence="1" id="KW-0472">Membrane</keyword>
<dbReference type="InterPro" id="IPR053229">
    <property type="entry name" value="NADH-Q_oxidrdct_subunit"/>
</dbReference>
<dbReference type="Pfam" id="PF12853">
    <property type="entry name" value="NADH_u_ox_C"/>
    <property type="match status" value="1"/>
</dbReference>
<keyword evidence="1" id="KW-1133">Transmembrane helix</keyword>
<feature type="domain" description="NADH-ubiquinone oxidoreductase 21kDa subunit C-terminal fungi" evidence="3">
    <location>
        <begin position="115"/>
        <end position="202"/>
    </location>
</feature>
<dbReference type="Pfam" id="PF10785">
    <property type="entry name" value="NADH-u_ox-rdase"/>
    <property type="match status" value="1"/>
</dbReference>
<gene>
    <name evidence="4" type="ORF">I9W82_002703</name>
</gene>
<evidence type="ECO:0000259" key="2">
    <source>
        <dbReference type="Pfam" id="PF10785"/>
    </source>
</evidence>
<proteinExistence type="predicted"/>
<dbReference type="InterPro" id="IPR024549">
    <property type="entry name" value="NADH-UbQ_OxRdtase_su21_C_fun"/>
</dbReference>
<comment type="caution">
    <text evidence="4">The sequence shown here is derived from an EMBL/GenBank/DDBJ whole genome shotgun (WGS) entry which is preliminary data.</text>
</comment>
<dbReference type="Proteomes" id="UP000669133">
    <property type="component" value="Unassembled WGS sequence"/>
</dbReference>
<evidence type="ECO:0000313" key="4">
    <source>
        <dbReference type="EMBL" id="KAG5420822.1"/>
    </source>
</evidence>
<dbReference type="GeneID" id="93651332"/>
<reference evidence="4 5" key="1">
    <citation type="submission" date="2020-12" db="EMBL/GenBank/DDBJ databases">
        <title>Effect of drift, selection, and recombination on the evolution of hybrid genomes in Candida yeast pathogens.</title>
        <authorList>
            <person name="Mixao V."/>
            <person name="Ksiezopolska E."/>
            <person name="Saus E."/>
            <person name="Boekhout T."/>
            <person name="Gacser A."/>
            <person name="Gabaldon T."/>
        </authorList>
    </citation>
    <scope>NUCLEOTIDE SEQUENCE [LARGE SCALE GENOMIC DNA]</scope>
    <source>
        <strain evidence="4 5">BP57</strain>
    </source>
</reference>
<keyword evidence="5" id="KW-1185">Reference proteome</keyword>